<reference evidence="2" key="1">
    <citation type="submission" date="2013-11" db="EMBL/GenBank/DDBJ databases">
        <title>Genome sequence of the fusiform rust pathogen reveals effectors for host alternation and coevolution with pine.</title>
        <authorList>
            <consortium name="DOE Joint Genome Institute"/>
            <person name="Smith K."/>
            <person name="Pendleton A."/>
            <person name="Kubisiak T."/>
            <person name="Anderson C."/>
            <person name="Salamov A."/>
            <person name="Aerts A."/>
            <person name="Riley R."/>
            <person name="Clum A."/>
            <person name="Lindquist E."/>
            <person name="Ence D."/>
            <person name="Campbell M."/>
            <person name="Kronenberg Z."/>
            <person name="Feau N."/>
            <person name="Dhillon B."/>
            <person name="Hamelin R."/>
            <person name="Burleigh J."/>
            <person name="Smith J."/>
            <person name="Yandell M."/>
            <person name="Nelson C."/>
            <person name="Grigoriev I."/>
            <person name="Davis J."/>
        </authorList>
    </citation>
    <scope>NUCLEOTIDE SEQUENCE</scope>
    <source>
        <strain evidence="2">G11</strain>
    </source>
</reference>
<feature type="transmembrane region" description="Helical" evidence="1">
    <location>
        <begin position="318"/>
        <end position="342"/>
    </location>
</feature>
<feature type="transmembrane region" description="Helical" evidence="1">
    <location>
        <begin position="412"/>
        <end position="431"/>
    </location>
</feature>
<feature type="transmembrane region" description="Helical" evidence="1">
    <location>
        <begin position="47"/>
        <end position="70"/>
    </location>
</feature>
<proteinExistence type="predicted"/>
<evidence type="ECO:0000256" key="1">
    <source>
        <dbReference type="SAM" id="Phobius"/>
    </source>
</evidence>
<evidence type="ECO:0000313" key="3">
    <source>
        <dbReference type="Proteomes" id="UP000886653"/>
    </source>
</evidence>
<feature type="transmembrane region" description="Helical" evidence="1">
    <location>
        <begin position="172"/>
        <end position="190"/>
    </location>
</feature>
<protein>
    <submittedName>
        <fullName evidence="2">Uncharacterized protein</fullName>
    </submittedName>
</protein>
<keyword evidence="1" id="KW-1133">Transmembrane helix</keyword>
<dbReference type="AlphaFoldDB" id="A0A9P6NRP9"/>
<comment type="caution">
    <text evidence="2">The sequence shown here is derived from an EMBL/GenBank/DDBJ whole genome shotgun (WGS) entry which is preliminary data.</text>
</comment>
<dbReference type="Proteomes" id="UP000886653">
    <property type="component" value="Unassembled WGS sequence"/>
</dbReference>
<name>A0A9P6NRP9_9BASI</name>
<feature type="transmembrane region" description="Helical" evidence="1">
    <location>
        <begin position="235"/>
        <end position="257"/>
    </location>
</feature>
<accession>A0A9P6NRP9</accession>
<keyword evidence="1" id="KW-0812">Transmembrane</keyword>
<keyword evidence="3" id="KW-1185">Reference proteome</keyword>
<sequence length="533" mass="60149">MSLSASLDRTILQIRSASVMPTNPFEGILEEARKKITPIFPAWTLDLLIASAVWRAIIILSCIAIMLIPAVKGAASRKKHYFLFRAVYPVESARIPYLVPNRCMVITFTELFSSALYLASACLNYRLYSETPMPRGTNITVWYGLACVSLFSSFNYSFGFEYIWALQNLDLMLAWILSLMLSISLTCGWLPSRLVSLSISVGHEISELVIAGGDENLCDPEGLQQNRSSKILTPLVYNSIWLSWCFLVTVVTFYWAILAAEGHDQLDPILLGLLSMLEQASDSWAAHQDVSRIPVAVLFQERDILLGVLNKLARSVGWWARTWFVMATGLGIFYLLVVRYLLRILRRVLVLGEADSLARGQLARPIWSELEQEFRFLSKSSICILICIGCQILVVIYQSLSSTHLELIHWRQGSALFSQLPGIFMAPSLLIQSWRILTERQVANESDFYHIQENFNENKMLPVMTSQLLGWDTTMFWGREANIEIGNFPGLCPVLPDMSLSDSDHQSLSTQKTECSHTNIKVTCTTMISEDRS</sequence>
<evidence type="ECO:0000313" key="2">
    <source>
        <dbReference type="EMBL" id="KAG0148366.1"/>
    </source>
</evidence>
<dbReference type="OrthoDB" id="2496582at2759"/>
<dbReference type="EMBL" id="MU167237">
    <property type="protein sequence ID" value="KAG0148366.1"/>
    <property type="molecule type" value="Genomic_DNA"/>
</dbReference>
<feature type="transmembrane region" description="Helical" evidence="1">
    <location>
        <begin position="140"/>
        <end position="160"/>
    </location>
</feature>
<feature type="transmembrane region" description="Helical" evidence="1">
    <location>
        <begin position="382"/>
        <end position="400"/>
    </location>
</feature>
<organism evidence="2 3">
    <name type="scientific">Cronartium quercuum f. sp. fusiforme G11</name>
    <dbReference type="NCBI Taxonomy" id="708437"/>
    <lineage>
        <taxon>Eukaryota</taxon>
        <taxon>Fungi</taxon>
        <taxon>Dikarya</taxon>
        <taxon>Basidiomycota</taxon>
        <taxon>Pucciniomycotina</taxon>
        <taxon>Pucciniomycetes</taxon>
        <taxon>Pucciniales</taxon>
        <taxon>Coleosporiaceae</taxon>
        <taxon>Cronartium</taxon>
    </lineage>
</organism>
<gene>
    <name evidence="2" type="ORF">CROQUDRAFT_131903</name>
</gene>
<keyword evidence="1" id="KW-0472">Membrane</keyword>